<evidence type="ECO:0000313" key="2">
    <source>
        <dbReference type="EMBL" id="RZD14318.1"/>
    </source>
</evidence>
<evidence type="ECO:0000259" key="1">
    <source>
        <dbReference type="Pfam" id="PF05168"/>
    </source>
</evidence>
<evidence type="ECO:0000313" key="3">
    <source>
        <dbReference type="Proteomes" id="UP000320813"/>
    </source>
</evidence>
<dbReference type="Gene3D" id="1.20.120.330">
    <property type="entry name" value="Nucleotidyltransferases domain 2"/>
    <property type="match status" value="1"/>
</dbReference>
<dbReference type="EMBL" id="SGBD01000003">
    <property type="protein sequence ID" value="RZD14318.1"/>
    <property type="molecule type" value="Genomic_DNA"/>
</dbReference>
<comment type="caution">
    <text evidence="2">The sequence shown here is derived from an EMBL/GenBank/DDBJ whole genome shotgun (WGS) entry which is preliminary data.</text>
</comment>
<gene>
    <name evidence="2" type="ORF">EVJ47_06530</name>
</gene>
<feature type="domain" description="HEPN" evidence="1">
    <location>
        <begin position="7"/>
        <end position="83"/>
    </location>
</feature>
<proteinExistence type="predicted"/>
<dbReference type="Pfam" id="PF05168">
    <property type="entry name" value="HEPN"/>
    <property type="match status" value="1"/>
</dbReference>
<dbReference type="SUPFAM" id="SSF81593">
    <property type="entry name" value="Nucleotidyltransferase substrate binding subunit/domain"/>
    <property type="match status" value="1"/>
</dbReference>
<dbReference type="Proteomes" id="UP000320813">
    <property type="component" value="Unassembled WGS sequence"/>
</dbReference>
<organism evidence="2 3">
    <name type="scientific">Candidatus Acidulodesulfobacterium ferriphilum</name>
    <dbReference type="NCBI Taxonomy" id="2597223"/>
    <lineage>
        <taxon>Bacteria</taxon>
        <taxon>Deltaproteobacteria</taxon>
        <taxon>Candidatus Acidulodesulfobacterales</taxon>
        <taxon>Candidatus Acidulodesulfobacterium</taxon>
    </lineage>
</organism>
<dbReference type="InterPro" id="IPR007842">
    <property type="entry name" value="HEPN_dom"/>
</dbReference>
<dbReference type="AlphaFoldDB" id="A0A519BAT6"/>
<name>A0A519BAT6_9DELT</name>
<reference evidence="2 3" key="1">
    <citation type="submission" date="2019-01" db="EMBL/GenBank/DDBJ databases">
        <title>Insights into ecological role of a new deltaproteobacterial order Candidatus Sinidesulfobacterales (Sva0485) by metagenomics and metatranscriptomics.</title>
        <authorList>
            <person name="Tan S."/>
            <person name="Liu J."/>
            <person name="Fang Y."/>
            <person name="Hedlund B.P."/>
            <person name="Lian Z.H."/>
            <person name="Huang L.Y."/>
            <person name="Li J.T."/>
            <person name="Huang L.N."/>
            <person name="Li W.J."/>
            <person name="Jiang H.C."/>
            <person name="Dong H.L."/>
            <person name="Shu W.S."/>
        </authorList>
    </citation>
    <scope>NUCLEOTIDE SEQUENCE [LARGE SCALE GENOMIC DNA]</scope>
    <source>
        <strain evidence="2">AP3</strain>
    </source>
</reference>
<sequence length="87" mass="10113">MNEETVNERIKYADESLNAGKQLFKNNPDEFKTTVCFLMQQGVEKYLKAYLVFNDIEINEANKNKIHNIGKLINDCEKIDPSFNNLI</sequence>
<accession>A0A519BAT6</accession>
<protein>
    <submittedName>
        <fullName evidence="2">HEPN domain-containing protein</fullName>
    </submittedName>
</protein>